<evidence type="ECO:0000256" key="12">
    <source>
        <dbReference type="ARBA" id="ARBA00040080"/>
    </source>
</evidence>
<comment type="function">
    <text evidence="1">Involved in the high-affinity zinc uptake transport system.</text>
</comment>
<dbReference type="PANTHER" id="PTHR30477">
    <property type="entry name" value="ABC-TRANSPORTER METAL-BINDING PROTEIN"/>
    <property type="match status" value="1"/>
</dbReference>
<gene>
    <name evidence="15" type="ORF">SAMN04488515_1846</name>
</gene>
<evidence type="ECO:0000313" key="15">
    <source>
        <dbReference type="EMBL" id="SEW25198.1"/>
    </source>
</evidence>
<dbReference type="OrthoDB" id="9783937at2"/>
<accession>A0A1I0QDS2</accession>
<dbReference type="SUPFAM" id="SSF81345">
    <property type="entry name" value="ABC transporter involved in vitamin B12 uptake, BtuC"/>
    <property type="match status" value="1"/>
</dbReference>
<comment type="similarity">
    <text evidence="3 13">Belongs to the ABC-3 integral membrane protein family.</text>
</comment>
<evidence type="ECO:0000256" key="2">
    <source>
        <dbReference type="ARBA" id="ARBA00004651"/>
    </source>
</evidence>
<dbReference type="EMBL" id="FOIZ01000001">
    <property type="protein sequence ID" value="SEW25198.1"/>
    <property type="molecule type" value="Genomic_DNA"/>
</dbReference>
<evidence type="ECO:0000256" key="8">
    <source>
        <dbReference type="ARBA" id="ARBA00022906"/>
    </source>
</evidence>
<feature type="transmembrane region" description="Helical" evidence="14">
    <location>
        <begin position="84"/>
        <end position="106"/>
    </location>
</feature>
<dbReference type="GO" id="GO:0010043">
    <property type="term" value="P:response to zinc ion"/>
    <property type="evidence" value="ECO:0007669"/>
    <property type="project" value="TreeGrafter"/>
</dbReference>
<feature type="transmembrane region" description="Helical" evidence="14">
    <location>
        <begin position="213"/>
        <end position="233"/>
    </location>
</feature>
<keyword evidence="16" id="KW-1185">Reference proteome</keyword>
<keyword evidence="4 13" id="KW-0813">Transport</keyword>
<name>A0A1I0QDS2_9RHOB</name>
<keyword evidence="5" id="KW-1003">Cell membrane</keyword>
<keyword evidence="7" id="KW-0862">Zinc</keyword>
<dbReference type="GO" id="GO:0055085">
    <property type="term" value="P:transmembrane transport"/>
    <property type="evidence" value="ECO:0007669"/>
    <property type="project" value="InterPro"/>
</dbReference>
<evidence type="ECO:0000256" key="6">
    <source>
        <dbReference type="ARBA" id="ARBA00022692"/>
    </source>
</evidence>
<evidence type="ECO:0000256" key="13">
    <source>
        <dbReference type="RuleBase" id="RU003943"/>
    </source>
</evidence>
<dbReference type="Gene3D" id="1.10.3470.10">
    <property type="entry name" value="ABC transporter involved in vitamin B12 uptake, BtuC"/>
    <property type="match status" value="1"/>
</dbReference>
<dbReference type="GO" id="GO:0043190">
    <property type="term" value="C:ATP-binding cassette (ABC) transporter complex"/>
    <property type="evidence" value="ECO:0007669"/>
    <property type="project" value="InterPro"/>
</dbReference>
<evidence type="ECO:0000256" key="14">
    <source>
        <dbReference type="SAM" id="Phobius"/>
    </source>
</evidence>
<evidence type="ECO:0000313" key="16">
    <source>
        <dbReference type="Proteomes" id="UP000199167"/>
    </source>
</evidence>
<comment type="subcellular location">
    <subcellularLocation>
        <location evidence="2 13">Cell membrane</location>
        <topology evidence="2 13">Multi-pass membrane protein</topology>
    </subcellularLocation>
</comment>
<evidence type="ECO:0000256" key="9">
    <source>
        <dbReference type="ARBA" id="ARBA00022989"/>
    </source>
</evidence>
<keyword evidence="8" id="KW-0864">Zinc transport</keyword>
<dbReference type="PANTHER" id="PTHR30477:SF23">
    <property type="entry name" value="HIGH-AFFINITY ZINC UPTAKE SYSTEM MEMBRANE PROTEIN ZNUB"/>
    <property type="match status" value="1"/>
</dbReference>
<feature type="transmembrane region" description="Helical" evidence="14">
    <location>
        <begin position="174"/>
        <end position="201"/>
    </location>
</feature>
<dbReference type="RefSeq" id="WP_089993050.1">
    <property type="nucleotide sequence ID" value="NZ_FOIZ01000001.1"/>
</dbReference>
<reference evidence="15 16" key="1">
    <citation type="submission" date="2016-10" db="EMBL/GenBank/DDBJ databases">
        <authorList>
            <person name="de Groot N.N."/>
        </authorList>
    </citation>
    <scope>NUCLEOTIDE SEQUENCE [LARGE SCALE GENOMIC DNA]</scope>
    <source>
        <strain evidence="15 16">DSM 17925</strain>
    </source>
</reference>
<feature type="transmembrane region" description="Helical" evidence="14">
    <location>
        <begin position="127"/>
        <end position="145"/>
    </location>
</feature>
<sequence length="265" mass="26874">MLDDFLVRAALAALGTALAAGLLGCFVVWRRLAYFGDATAHAAILGVAVSLAFATSIYVGVGVIALGMALLFHVLQGRGQGPDAILGVLSHGALGLGLMAVSLVPGTQVDLDSYLFGDIITVSRTDVAVIWGGALIVLGLLWANWSSLLTATLNPDLAQAAGINPRRQELLLTLLLAAIVAVSIKIVGALLITALLIIPAAAARGIMRTPEGMAFCAMGFAAIAALGGLRLAVVLNTQVGPSIVCVALALFALASIGGKLRTSGS</sequence>
<dbReference type="Proteomes" id="UP000199167">
    <property type="component" value="Unassembled WGS sequence"/>
</dbReference>
<dbReference type="STRING" id="364200.SAMN04488515_1846"/>
<evidence type="ECO:0000256" key="11">
    <source>
        <dbReference type="ARBA" id="ARBA00023136"/>
    </source>
</evidence>
<feature type="transmembrane region" description="Helical" evidence="14">
    <location>
        <begin position="41"/>
        <end position="72"/>
    </location>
</feature>
<organism evidence="15 16">
    <name type="scientific">Cognatiyoonia koreensis</name>
    <dbReference type="NCBI Taxonomy" id="364200"/>
    <lineage>
        <taxon>Bacteria</taxon>
        <taxon>Pseudomonadati</taxon>
        <taxon>Pseudomonadota</taxon>
        <taxon>Alphaproteobacteria</taxon>
        <taxon>Rhodobacterales</taxon>
        <taxon>Paracoccaceae</taxon>
        <taxon>Cognatiyoonia</taxon>
    </lineage>
</organism>
<protein>
    <recommendedName>
        <fullName evidence="12">High-affinity zinc uptake system membrane protein ZnuB</fullName>
    </recommendedName>
</protein>
<proteinExistence type="inferred from homology"/>
<dbReference type="InterPro" id="IPR037294">
    <property type="entry name" value="ABC_BtuC-like"/>
</dbReference>
<keyword evidence="10" id="KW-0406">Ion transport</keyword>
<feature type="transmembrane region" description="Helical" evidence="14">
    <location>
        <begin position="239"/>
        <end position="258"/>
    </location>
</feature>
<dbReference type="GO" id="GO:0006829">
    <property type="term" value="P:zinc ion transport"/>
    <property type="evidence" value="ECO:0007669"/>
    <property type="project" value="UniProtKB-KW"/>
</dbReference>
<keyword evidence="9 14" id="KW-1133">Transmembrane helix</keyword>
<evidence type="ECO:0000256" key="3">
    <source>
        <dbReference type="ARBA" id="ARBA00008034"/>
    </source>
</evidence>
<feature type="transmembrane region" description="Helical" evidence="14">
    <location>
        <begin position="6"/>
        <end position="29"/>
    </location>
</feature>
<evidence type="ECO:0000256" key="5">
    <source>
        <dbReference type="ARBA" id="ARBA00022475"/>
    </source>
</evidence>
<evidence type="ECO:0000256" key="1">
    <source>
        <dbReference type="ARBA" id="ARBA00002313"/>
    </source>
</evidence>
<keyword evidence="11 14" id="KW-0472">Membrane</keyword>
<evidence type="ECO:0000256" key="10">
    <source>
        <dbReference type="ARBA" id="ARBA00023065"/>
    </source>
</evidence>
<keyword evidence="6 13" id="KW-0812">Transmembrane</keyword>
<dbReference type="AlphaFoldDB" id="A0A1I0QDS2"/>
<dbReference type="InterPro" id="IPR001626">
    <property type="entry name" value="ABC_TroCD"/>
</dbReference>
<evidence type="ECO:0000256" key="7">
    <source>
        <dbReference type="ARBA" id="ARBA00022833"/>
    </source>
</evidence>
<evidence type="ECO:0000256" key="4">
    <source>
        <dbReference type="ARBA" id="ARBA00022448"/>
    </source>
</evidence>
<dbReference type="Pfam" id="PF00950">
    <property type="entry name" value="ABC-3"/>
    <property type="match status" value="1"/>
</dbReference>